<sequence>MSHHLPRLHNIAHAVFDRCGEIRGRNDVRADARGRAIRLSDFGDDNSDYGWLVHRNDDGAYVALHIESFCDDAHDYLIASLSDEQSAAQIESLFS</sequence>
<evidence type="ECO:0000313" key="1">
    <source>
        <dbReference type="EMBL" id="QDV81241.1"/>
    </source>
</evidence>
<dbReference type="EMBL" id="CP036432">
    <property type="protein sequence ID" value="QDV81241.1"/>
    <property type="molecule type" value="Genomic_DNA"/>
</dbReference>
<evidence type="ECO:0000313" key="2">
    <source>
        <dbReference type="Proteomes" id="UP000318081"/>
    </source>
</evidence>
<gene>
    <name evidence="1" type="ORF">TBK1r_01560</name>
</gene>
<dbReference type="Proteomes" id="UP000318081">
    <property type="component" value="Chromosome"/>
</dbReference>
<name>A0ABX5XKS7_9BACT</name>
<accession>A0ABX5XKS7</accession>
<proteinExistence type="predicted"/>
<keyword evidence="2" id="KW-1185">Reference proteome</keyword>
<reference evidence="1 2" key="1">
    <citation type="submission" date="2019-02" db="EMBL/GenBank/DDBJ databases">
        <title>Deep-cultivation of Planctomycetes and their phenomic and genomic characterization uncovers novel biology.</title>
        <authorList>
            <person name="Wiegand S."/>
            <person name="Jogler M."/>
            <person name="Boedeker C."/>
            <person name="Pinto D."/>
            <person name="Vollmers J."/>
            <person name="Rivas-Marin E."/>
            <person name="Kohn T."/>
            <person name="Peeters S.H."/>
            <person name="Heuer A."/>
            <person name="Rast P."/>
            <person name="Oberbeckmann S."/>
            <person name="Bunk B."/>
            <person name="Jeske O."/>
            <person name="Meyerdierks A."/>
            <person name="Storesund J.E."/>
            <person name="Kallscheuer N."/>
            <person name="Luecker S."/>
            <person name="Lage O.M."/>
            <person name="Pohl T."/>
            <person name="Merkel B.J."/>
            <person name="Hornburger P."/>
            <person name="Mueller R.-W."/>
            <person name="Bruemmer F."/>
            <person name="Labrenz M."/>
            <person name="Spormann A.M."/>
            <person name="Op den Camp H."/>
            <person name="Overmann J."/>
            <person name="Amann R."/>
            <person name="Jetten M.S.M."/>
            <person name="Mascher T."/>
            <person name="Medema M.H."/>
            <person name="Devos D.P."/>
            <person name="Kaster A.-K."/>
            <person name="Ovreas L."/>
            <person name="Rohde M."/>
            <person name="Galperin M.Y."/>
            <person name="Jogler C."/>
        </authorList>
    </citation>
    <scope>NUCLEOTIDE SEQUENCE [LARGE SCALE GENOMIC DNA]</scope>
    <source>
        <strain evidence="1 2">TBK1r</strain>
    </source>
</reference>
<dbReference type="RefSeq" id="WP_145207072.1">
    <property type="nucleotide sequence ID" value="NZ_CP036432.1"/>
</dbReference>
<organism evidence="1 2">
    <name type="scientific">Stieleria magnilauensis</name>
    <dbReference type="NCBI Taxonomy" id="2527963"/>
    <lineage>
        <taxon>Bacteria</taxon>
        <taxon>Pseudomonadati</taxon>
        <taxon>Planctomycetota</taxon>
        <taxon>Planctomycetia</taxon>
        <taxon>Pirellulales</taxon>
        <taxon>Pirellulaceae</taxon>
        <taxon>Stieleria</taxon>
    </lineage>
</organism>
<protein>
    <submittedName>
        <fullName evidence="1">Uncharacterized protein</fullName>
    </submittedName>
</protein>